<dbReference type="GO" id="GO:0006999">
    <property type="term" value="P:nuclear pore organization"/>
    <property type="evidence" value="ECO:0007669"/>
    <property type="project" value="TreeGrafter"/>
</dbReference>
<evidence type="ECO:0000256" key="6">
    <source>
        <dbReference type="SAM" id="MobiDB-lite"/>
    </source>
</evidence>
<name>A0A1I8J2I8_9PLAT</name>
<proteinExistence type="inferred from homology"/>
<protein>
    <submittedName>
        <fullName evidence="8">Ufd2P_core domain-containing protein</fullName>
    </submittedName>
</protein>
<comment type="similarity">
    <text evidence="2">Belongs to the NUP186/NUP192/NUP205 family.</text>
</comment>
<keyword evidence="4" id="KW-0539">Nucleus</keyword>
<dbReference type="InterPro" id="IPR021827">
    <property type="entry name" value="Nup186/Nup192/Nup205"/>
</dbReference>
<comment type="subcellular location">
    <subcellularLocation>
        <location evidence="1">Nucleus</location>
    </subcellularLocation>
</comment>
<dbReference type="GO" id="GO:0017056">
    <property type="term" value="F:structural constituent of nuclear pore"/>
    <property type="evidence" value="ECO:0007669"/>
    <property type="project" value="TreeGrafter"/>
</dbReference>
<feature type="compositionally biased region" description="Low complexity" evidence="6">
    <location>
        <begin position="626"/>
        <end position="638"/>
    </location>
</feature>
<feature type="coiled-coil region" evidence="5">
    <location>
        <begin position="140"/>
        <end position="167"/>
    </location>
</feature>
<reference evidence="8" key="1">
    <citation type="submission" date="2016-11" db="UniProtKB">
        <authorList>
            <consortium name="WormBaseParasite"/>
        </authorList>
    </citation>
    <scope>IDENTIFICATION</scope>
</reference>
<evidence type="ECO:0000313" key="7">
    <source>
        <dbReference type="Proteomes" id="UP000095280"/>
    </source>
</evidence>
<dbReference type="GO" id="GO:0044611">
    <property type="term" value="C:nuclear pore inner ring"/>
    <property type="evidence" value="ECO:0007669"/>
    <property type="project" value="TreeGrafter"/>
</dbReference>
<dbReference type="PANTHER" id="PTHR31344:SF0">
    <property type="entry name" value="NUCLEAR PORE COMPLEX PROTEIN NUP205"/>
    <property type="match status" value="1"/>
</dbReference>
<evidence type="ECO:0000256" key="3">
    <source>
        <dbReference type="ARBA" id="ARBA00022448"/>
    </source>
</evidence>
<evidence type="ECO:0000256" key="4">
    <source>
        <dbReference type="ARBA" id="ARBA00023242"/>
    </source>
</evidence>
<sequence>EFGGGSVGGGLGVRPAQLLATVSLAGSRRPDHLASLCRIVGQADTAPHHARLALSIFRRAVGQTQPHSGLIGALLSDADTRREILRGFACWLEADQPAVASAAEEADALALMDASVVSASAIERAAALVSTNMASIATAMATLADDAEDVEETGQRQEAEFAALAAEAAPACRTSVLLLLLHCLDRSAPNLAHFLLGYRMDGRLAETQLQEPGVNGYPKTCLHSLMSLMRRAADPAATAVFADSEHADFALAYRLAFCLAVNVDTSPSFLRYLRAGSEFLAGQLAFLLASARRQQPQALTPRRQALGRLQKAWLLRLLAVDLRCAALSNQRGHAVKLVRALLGADWTSGAERSALDQVYSYGAPQRDDTLLSLLDSLASEELLAAELADDDDEIAAAASGTVVDIDDESTAVTAASRTARPELLGGATRLRHLNRHSVEEMLRACEEQLPAGARVTSLQALAANLYSGAAAAAAASGAGVQQRAELEAEIRLVLRLAEKRNARCLAEQGRLAMADGWRQTAEVLFSACPPDWSAPTPPLRRALLAEFLDRLLAALGGDSDASGASGLAASLSNTVALLTSGLVHSLLASGGAQDSLADDSTASSVLQAADRHSSVRTASPTVGGVASSTSMASESSGGSRELQQLLQLLRSLARALLRHRSSAQSIRGNLYASACFLLSAAGLLRSGRPAVAALTVAAAAAGRDLAELTCRDAADAHPVTRLLATSLLDSAMRLDPAGSADWQTHLTSRGYLDHFVDALAADSEALEAAVSPAVSGSDDAANSEAATLAPLFLAASRLALLCRLASSQAGASALLHAGAIARLADCAAFGRRPPPPPPTSTSSGSAASAMDFGVDPAWLGVGPEPAVRYRLLLMPALRAAGALMASLGWKNQLAAQQALLFVDRHWDAFSACSGLAVRCPDDPEQWEELSLFAGLLRQCCSALVTHQRSPLLGRVERWLSEALANVAPIALQLPQKQADAAASSSAAAAASPSGPIDHRLLLRRSDALAALTGLLARLLACDLHLQQQQQQDQKQQHDGSVASSALLPPYLDWLPLLYQQLQQEQQQGGSSVLQGGDLRVPLSAALTDWRLSAGQLAASLEHLTFAVWSHVDCYLRWARLDPGSGATAASATGSSAAVTSTPGGIRRLTAASPEQRQLAAASPAAAAAAAMPIAGLEDDTRVRQYLLGGRFESELGAAPNLTDDWFAAMLAAPKELDQPEDQQGFTENLLRRLQRMVKLSG</sequence>
<dbReference type="AlphaFoldDB" id="A0A1I8J2I8"/>
<evidence type="ECO:0000313" key="8">
    <source>
        <dbReference type="WBParaSite" id="maker-uti_cns_0045725-snap-gene-1.6-mRNA-1"/>
    </source>
</evidence>
<dbReference type="Pfam" id="PF11894">
    <property type="entry name" value="Nup192"/>
    <property type="match status" value="1"/>
</dbReference>
<evidence type="ECO:0000256" key="5">
    <source>
        <dbReference type="SAM" id="Coils"/>
    </source>
</evidence>
<accession>A0A1I8J2I8</accession>
<evidence type="ECO:0000256" key="1">
    <source>
        <dbReference type="ARBA" id="ARBA00004123"/>
    </source>
</evidence>
<organism evidence="7 8">
    <name type="scientific">Macrostomum lignano</name>
    <dbReference type="NCBI Taxonomy" id="282301"/>
    <lineage>
        <taxon>Eukaryota</taxon>
        <taxon>Metazoa</taxon>
        <taxon>Spiralia</taxon>
        <taxon>Lophotrochozoa</taxon>
        <taxon>Platyhelminthes</taxon>
        <taxon>Rhabditophora</taxon>
        <taxon>Macrostomorpha</taxon>
        <taxon>Macrostomida</taxon>
        <taxon>Macrostomidae</taxon>
        <taxon>Macrostomum</taxon>
    </lineage>
</organism>
<dbReference type="Proteomes" id="UP000095280">
    <property type="component" value="Unplaced"/>
</dbReference>
<keyword evidence="7" id="KW-1185">Reference proteome</keyword>
<keyword evidence="5" id="KW-0175">Coiled coil</keyword>
<keyword evidence="3" id="KW-0813">Transport</keyword>
<evidence type="ECO:0000256" key="2">
    <source>
        <dbReference type="ARBA" id="ARBA00005892"/>
    </source>
</evidence>
<dbReference type="WBParaSite" id="maker-uti_cns_0045725-snap-gene-1.6-mRNA-1">
    <property type="protein sequence ID" value="maker-uti_cns_0045725-snap-gene-1.6-mRNA-1"/>
    <property type="gene ID" value="maker-uti_cns_0045725-snap-gene-1.6"/>
</dbReference>
<feature type="region of interest" description="Disordered" evidence="6">
    <location>
        <begin position="608"/>
        <end position="638"/>
    </location>
</feature>
<dbReference type="PANTHER" id="PTHR31344">
    <property type="entry name" value="NUCLEAR PORE COMPLEX PROTEIN NUP205"/>
    <property type="match status" value="1"/>
</dbReference>